<dbReference type="Proteomes" id="UP000290889">
    <property type="component" value="Chromosome"/>
</dbReference>
<dbReference type="AlphaFoldDB" id="A0A411EC42"/>
<name>A0A411EC42_9FLAO</name>
<dbReference type="OrthoDB" id="882993at2"/>
<keyword evidence="1" id="KW-0732">Signal</keyword>
<evidence type="ECO:0000313" key="3">
    <source>
        <dbReference type="Proteomes" id="UP000290889"/>
    </source>
</evidence>
<organism evidence="2 3">
    <name type="scientific">Muriicola soli</name>
    <dbReference type="NCBI Taxonomy" id="2507538"/>
    <lineage>
        <taxon>Bacteria</taxon>
        <taxon>Pseudomonadati</taxon>
        <taxon>Bacteroidota</taxon>
        <taxon>Flavobacteriia</taxon>
        <taxon>Flavobacteriales</taxon>
        <taxon>Flavobacteriaceae</taxon>
        <taxon>Muriicola</taxon>
    </lineage>
</organism>
<evidence type="ECO:0000313" key="2">
    <source>
        <dbReference type="EMBL" id="QBA65316.1"/>
    </source>
</evidence>
<gene>
    <name evidence="2" type="ORF">EQY75_12715</name>
</gene>
<dbReference type="RefSeq" id="WP_129606432.1">
    <property type="nucleotide sequence ID" value="NZ_CP035544.1"/>
</dbReference>
<dbReference type="PROSITE" id="PS51257">
    <property type="entry name" value="PROKAR_LIPOPROTEIN"/>
    <property type="match status" value="1"/>
</dbReference>
<dbReference type="EMBL" id="CP035544">
    <property type="protein sequence ID" value="QBA65316.1"/>
    <property type="molecule type" value="Genomic_DNA"/>
</dbReference>
<evidence type="ECO:0000256" key="1">
    <source>
        <dbReference type="SAM" id="SignalP"/>
    </source>
</evidence>
<reference evidence="2 3" key="1">
    <citation type="submission" date="2019-01" db="EMBL/GenBank/DDBJ databases">
        <title>Muriicola soli sp. nov., isolated from soil.</title>
        <authorList>
            <person name="Kang H.J."/>
            <person name="Kim S.B."/>
        </authorList>
    </citation>
    <scope>NUCLEOTIDE SEQUENCE [LARGE SCALE GENOMIC DNA]</scope>
    <source>
        <strain evidence="2 3">MMS17-SY002</strain>
    </source>
</reference>
<accession>A0A411EC42</accession>
<proteinExistence type="predicted"/>
<feature type="chain" id="PRO_5019366557" description="Lipocalin-like domain-containing protein" evidence="1">
    <location>
        <begin position="21"/>
        <end position="138"/>
    </location>
</feature>
<feature type="signal peptide" evidence="1">
    <location>
        <begin position="1"/>
        <end position="20"/>
    </location>
</feature>
<keyword evidence="3" id="KW-1185">Reference proteome</keyword>
<protein>
    <recommendedName>
        <fullName evidence="4">Lipocalin-like domain-containing protein</fullName>
    </recommendedName>
</protein>
<evidence type="ECO:0008006" key="4">
    <source>
        <dbReference type="Google" id="ProtNLM"/>
    </source>
</evidence>
<sequence>MMSRLLPIVLLLLFSCGSSNDPLQNDSWVLNSTYAYMTQTEQMAAELNYTEKVAFISDGLFLKSQTRDGETTTIEGRWVANEQNGNSGFRVTYAQNHPLIRNCFVEPEEFYFFSGDLLIQSDFTPCDGPEYRYVRSPD</sequence>
<dbReference type="KEGG" id="mur:EQY75_12715"/>